<evidence type="ECO:0000313" key="3">
    <source>
        <dbReference type="Proteomes" id="UP000094622"/>
    </source>
</evidence>
<dbReference type="AlphaFoldDB" id="A0A1E3H641"/>
<name>A0A1E3H641_9HYPH</name>
<dbReference type="Pfam" id="PF14339">
    <property type="entry name" value="DUF4394"/>
    <property type="match status" value="1"/>
</dbReference>
<dbReference type="EMBL" id="MCRJ01000014">
    <property type="protein sequence ID" value="ODN71780.1"/>
    <property type="molecule type" value="Genomic_DNA"/>
</dbReference>
<dbReference type="InterPro" id="IPR025507">
    <property type="entry name" value="DUF4394"/>
</dbReference>
<sequence length="70" mass="7186">MLKAIGKLGTELGDSVGFDIQSDGKGGNDAWLMSGSTLYSVDLETGKATEAAMIEGVEGNVRDIAVLPQG</sequence>
<accession>A0A1E3H641</accession>
<protein>
    <recommendedName>
        <fullName evidence="1">DUF4394 domain-containing protein</fullName>
    </recommendedName>
</protein>
<proteinExistence type="predicted"/>
<evidence type="ECO:0000259" key="1">
    <source>
        <dbReference type="Pfam" id="PF14339"/>
    </source>
</evidence>
<keyword evidence="3" id="KW-1185">Reference proteome</keyword>
<evidence type="ECO:0000313" key="2">
    <source>
        <dbReference type="EMBL" id="ODN71780.1"/>
    </source>
</evidence>
<dbReference type="Proteomes" id="UP000094622">
    <property type="component" value="Unassembled WGS sequence"/>
</dbReference>
<reference evidence="2 3" key="1">
    <citation type="submission" date="2016-07" db="EMBL/GenBank/DDBJ databases">
        <title>Draft Genome Sequence of Methylobrevis pamukkalensis PK2.</title>
        <authorList>
            <person name="Vasilenko O.V."/>
            <person name="Doronina N.V."/>
            <person name="Shmareva M.N."/>
            <person name="Tarlachkov S.V."/>
            <person name="Mustakhimov I."/>
            <person name="Trotsenko Y.A."/>
        </authorList>
    </citation>
    <scope>NUCLEOTIDE SEQUENCE [LARGE SCALE GENOMIC DNA]</scope>
    <source>
        <strain evidence="2 3">PK2</strain>
    </source>
</reference>
<organism evidence="2 3">
    <name type="scientific">Methylobrevis pamukkalensis</name>
    <dbReference type="NCBI Taxonomy" id="1439726"/>
    <lineage>
        <taxon>Bacteria</taxon>
        <taxon>Pseudomonadati</taxon>
        <taxon>Pseudomonadota</taxon>
        <taxon>Alphaproteobacteria</taxon>
        <taxon>Hyphomicrobiales</taxon>
        <taxon>Pleomorphomonadaceae</taxon>
        <taxon>Methylobrevis</taxon>
    </lineage>
</organism>
<comment type="caution">
    <text evidence="2">The sequence shown here is derived from an EMBL/GenBank/DDBJ whole genome shotgun (WGS) entry which is preliminary data.</text>
</comment>
<gene>
    <name evidence="2" type="ORF">A6302_00923</name>
</gene>
<feature type="domain" description="DUF4394" evidence="1">
    <location>
        <begin position="2"/>
        <end position="65"/>
    </location>
</feature>